<dbReference type="Proteomes" id="UP000283644">
    <property type="component" value="Unassembled WGS sequence"/>
</dbReference>
<proteinExistence type="predicted"/>
<dbReference type="EMBL" id="QXGH01000050">
    <property type="protein sequence ID" value="RHW23307.1"/>
    <property type="molecule type" value="Genomic_DNA"/>
</dbReference>
<organism evidence="1 2">
    <name type="scientific">Nocardioides immobilis</name>
    <dbReference type="NCBI Taxonomy" id="2049295"/>
    <lineage>
        <taxon>Bacteria</taxon>
        <taxon>Bacillati</taxon>
        <taxon>Actinomycetota</taxon>
        <taxon>Actinomycetes</taxon>
        <taxon>Propionibacteriales</taxon>
        <taxon>Nocardioidaceae</taxon>
        <taxon>Nocardioides</taxon>
    </lineage>
</organism>
<accession>A0A417XSV2</accession>
<dbReference type="OrthoDB" id="954305at2"/>
<evidence type="ECO:0000313" key="1">
    <source>
        <dbReference type="EMBL" id="RHW23307.1"/>
    </source>
</evidence>
<keyword evidence="2" id="KW-1185">Reference proteome</keyword>
<dbReference type="AlphaFoldDB" id="A0A417XSV2"/>
<protein>
    <recommendedName>
        <fullName evidence="3">MmcQ/YjbR family DNA-binding protein</fullName>
    </recommendedName>
</protein>
<comment type="caution">
    <text evidence="1">The sequence shown here is derived from an EMBL/GenBank/DDBJ whole genome shotgun (WGS) entry which is preliminary data.</text>
</comment>
<gene>
    <name evidence="1" type="ORF">D0Z08_30250</name>
</gene>
<evidence type="ECO:0008006" key="3">
    <source>
        <dbReference type="Google" id="ProtNLM"/>
    </source>
</evidence>
<evidence type="ECO:0000313" key="2">
    <source>
        <dbReference type="Proteomes" id="UP000283644"/>
    </source>
</evidence>
<sequence length="128" mass="14123">MPTLDDVATLALELPEVTESERRGSRVWSVRDKFFVWERPFSKADIKRYGDEKPPALPVLGVRTDGLIEKEAILADPPYGVFTIPHFDGYAAVLVELGKVAPADLQALVVDAWLAMAPKSLADAYLAR</sequence>
<dbReference type="Pfam" id="PF04237">
    <property type="entry name" value="YjbR"/>
    <property type="match status" value="1"/>
</dbReference>
<dbReference type="InterPro" id="IPR058532">
    <property type="entry name" value="YjbR/MT2646/Rv2570-like"/>
</dbReference>
<dbReference type="RefSeq" id="WP_118929005.1">
    <property type="nucleotide sequence ID" value="NZ_QXGH01000050.1"/>
</dbReference>
<name>A0A417XSV2_9ACTN</name>
<reference evidence="1 2" key="1">
    <citation type="submission" date="2018-09" db="EMBL/GenBank/DDBJ databases">
        <title>Genome sequencing of Nocardioides immobilis CCTCC AB 2017083 for comparison to Nocardioides silvaticus.</title>
        <authorList>
            <person name="Li C."/>
            <person name="Wang G."/>
        </authorList>
    </citation>
    <scope>NUCLEOTIDE SEQUENCE [LARGE SCALE GENOMIC DNA]</scope>
    <source>
        <strain evidence="1 2">CCTCC AB 2017083</strain>
    </source>
</reference>